<dbReference type="AlphaFoldDB" id="A0A8H6Z9C1"/>
<accession>A0A8H6Z9C1</accession>
<dbReference type="Pfam" id="PF12585">
    <property type="entry name" value="DUF3759"/>
    <property type="match status" value="1"/>
</dbReference>
<evidence type="ECO:0000256" key="1">
    <source>
        <dbReference type="SAM" id="MobiDB-lite"/>
    </source>
</evidence>
<organism evidence="2 3">
    <name type="scientific">Mycena sanguinolenta</name>
    <dbReference type="NCBI Taxonomy" id="230812"/>
    <lineage>
        <taxon>Eukaryota</taxon>
        <taxon>Fungi</taxon>
        <taxon>Dikarya</taxon>
        <taxon>Basidiomycota</taxon>
        <taxon>Agaricomycotina</taxon>
        <taxon>Agaricomycetes</taxon>
        <taxon>Agaricomycetidae</taxon>
        <taxon>Agaricales</taxon>
        <taxon>Marasmiineae</taxon>
        <taxon>Mycenaceae</taxon>
        <taxon>Mycena</taxon>
    </lineage>
</organism>
<dbReference type="EMBL" id="JACAZH010000002">
    <property type="protein sequence ID" value="KAF7374913.1"/>
    <property type="molecule type" value="Genomic_DNA"/>
</dbReference>
<evidence type="ECO:0000313" key="2">
    <source>
        <dbReference type="EMBL" id="KAF7374913.1"/>
    </source>
</evidence>
<evidence type="ECO:0000313" key="3">
    <source>
        <dbReference type="Proteomes" id="UP000623467"/>
    </source>
</evidence>
<feature type="compositionally biased region" description="Polar residues" evidence="1">
    <location>
        <begin position="11"/>
        <end position="26"/>
    </location>
</feature>
<sequence length="118" mass="13016">MDFVNHLFGGSSDQENQYNEFNSTPKHSADMSHELLAGAASFAAAKAYADHCKKNGKPTSHAEAKELLAGFAGAFLTHEAETRGRDAIDAHKQKVAQEKAEKQLEETFVEEKFETYNP</sequence>
<proteinExistence type="predicted"/>
<dbReference type="PANTHER" id="PTHR37450">
    <property type="entry name" value="CIPC PROTEIN"/>
    <property type="match status" value="1"/>
</dbReference>
<dbReference type="InterPro" id="IPR022234">
    <property type="entry name" value="DUF3759"/>
</dbReference>
<evidence type="ECO:0008006" key="4">
    <source>
        <dbReference type="Google" id="ProtNLM"/>
    </source>
</evidence>
<keyword evidence="3" id="KW-1185">Reference proteome</keyword>
<feature type="region of interest" description="Disordered" evidence="1">
    <location>
        <begin position="1"/>
        <end position="27"/>
    </location>
</feature>
<protein>
    <recommendedName>
        <fullName evidence="4">CipC protein</fullName>
    </recommendedName>
</protein>
<dbReference type="Proteomes" id="UP000623467">
    <property type="component" value="Unassembled WGS sequence"/>
</dbReference>
<gene>
    <name evidence="2" type="ORF">MSAN_00377400</name>
</gene>
<name>A0A8H6Z9C1_9AGAR</name>
<dbReference type="PANTHER" id="PTHR37450:SF1">
    <property type="entry name" value="CIPC PROTEIN"/>
    <property type="match status" value="1"/>
</dbReference>
<reference evidence="2" key="1">
    <citation type="submission" date="2020-05" db="EMBL/GenBank/DDBJ databases">
        <title>Mycena genomes resolve the evolution of fungal bioluminescence.</title>
        <authorList>
            <person name="Tsai I.J."/>
        </authorList>
    </citation>
    <scope>NUCLEOTIDE SEQUENCE</scope>
    <source>
        <strain evidence="2">160909Yilan</strain>
    </source>
</reference>
<comment type="caution">
    <text evidence="2">The sequence shown here is derived from an EMBL/GenBank/DDBJ whole genome shotgun (WGS) entry which is preliminary data.</text>
</comment>
<dbReference type="OrthoDB" id="9895617at2759"/>